<sequence>MKKNENLPAKRRTKNLQKKETDYFNSLHSTIFDISKQRTNYHKNINNNNNDDAVSNISSQFSQISVQDIQSDDDYEPVSKRTKKEFNNSLLASTLDRCGISDRQAALILNAIDVDQGNEEQPISKIRSSVRRKRATSRNSIETNVENLTFSPLTVHWDGKCVKKRDKSKVELLPVVVSSGPHEQLLFCALLNHGTGEEISDEVFHSLQKWNINDIKSMCYDTTAANTGRLNGACKSLEDKLKKPLLHASCRHHISELVLGSAFENDPAEIDIFIDFRDNKWDNIDKMKFDTASSIRKKALKTMIT</sequence>
<keyword evidence="3" id="KW-1185">Reference proteome</keyword>
<evidence type="ECO:0000313" key="2">
    <source>
        <dbReference type="EMBL" id="KAL3398105.1"/>
    </source>
</evidence>
<reference evidence="2 3" key="1">
    <citation type="journal article" date="2024" name="bioRxiv">
        <title>A reference genome for Trichogramma kaykai: A tiny desert-dwelling parasitoid wasp with competing sex-ratio distorters.</title>
        <authorList>
            <person name="Culotta J."/>
            <person name="Lindsey A.R."/>
        </authorList>
    </citation>
    <scope>NUCLEOTIDE SEQUENCE [LARGE SCALE GENOMIC DNA]</scope>
    <source>
        <strain evidence="2 3">KSX58</strain>
    </source>
</reference>
<dbReference type="AlphaFoldDB" id="A0ABD2WZB2"/>
<evidence type="ECO:0000256" key="1">
    <source>
        <dbReference type="SAM" id="MobiDB-lite"/>
    </source>
</evidence>
<gene>
    <name evidence="2" type="ORF">TKK_008315</name>
</gene>
<feature type="region of interest" description="Disordered" evidence="1">
    <location>
        <begin position="1"/>
        <end position="20"/>
    </location>
</feature>
<evidence type="ECO:0000313" key="3">
    <source>
        <dbReference type="Proteomes" id="UP001627154"/>
    </source>
</evidence>
<comment type="caution">
    <text evidence="2">The sequence shown here is derived from an EMBL/GenBank/DDBJ whole genome shotgun (WGS) entry which is preliminary data.</text>
</comment>
<proteinExistence type="predicted"/>
<organism evidence="2 3">
    <name type="scientific">Trichogramma kaykai</name>
    <dbReference type="NCBI Taxonomy" id="54128"/>
    <lineage>
        <taxon>Eukaryota</taxon>
        <taxon>Metazoa</taxon>
        <taxon>Ecdysozoa</taxon>
        <taxon>Arthropoda</taxon>
        <taxon>Hexapoda</taxon>
        <taxon>Insecta</taxon>
        <taxon>Pterygota</taxon>
        <taxon>Neoptera</taxon>
        <taxon>Endopterygota</taxon>
        <taxon>Hymenoptera</taxon>
        <taxon>Apocrita</taxon>
        <taxon>Proctotrupomorpha</taxon>
        <taxon>Chalcidoidea</taxon>
        <taxon>Trichogrammatidae</taxon>
        <taxon>Trichogramma</taxon>
    </lineage>
</organism>
<dbReference type="Proteomes" id="UP001627154">
    <property type="component" value="Unassembled WGS sequence"/>
</dbReference>
<dbReference type="EMBL" id="JBJJXI010000060">
    <property type="protein sequence ID" value="KAL3398105.1"/>
    <property type="molecule type" value="Genomic_DNA"/>
</dbReference>
<protein>
    <submittedName>
        <fullName evidence="2">Uncharacterized protein</fullName>
    </submittedName>
</protein>
<accession>A0ABD2WZB2</accession>
<name>A0ABD2WZB2_9HYME</name>
<feature type="compositionally biased region" description="Basic residues" evidence="1">
    <location>
        <begin position="1"/>
        <end position="16"/>
    </location>
</feature>